<dbReference type="Gramene" id="QL05p086362:mrna">
    <property type="protein sequence ID" value="QL05p086362:mrna"/>
    <property type="gene ID" value="QL05p086362"/>
</dbReference>
<evidence type="ECO:0000313" key="2">
    <source>
        <dbReference type="Proteomes" id="UP000594261"/>
    </source>
</evidence>
<dbReference type="Proteomes" id="UP000594261">
    <property type="component" value="Chromosome 5"/>
</dbReference>
<protein>
    <submittedName>
        <fullName evidence="1">Uncharacterized protein</fullName>
    </submittedName>
</protein>
<dbReference type="EnsemblPlants" id="QL05p086362:mrna">
    <property type="protein sequence ID" value="QL05p086362:mrna"/>
    <property type="gene ID" value="QL05p086362"/>
</dbReference>
<keyword evidence="2" id="KW-1185">Reference proteome</keyword>
<accession>A0A7N2LU16</accession>
<reference evidence="1 2" key="1">
    <citation type="journal article" date="2016" name="G3 (Bethesda)">
        <title>First Draft Assembly and Annotation of the Genome of a California Endemic Oak Quercus lobata Nee (Fagaceae).</title>
        <authorList>
            <person name="Sork V.L."/>
            <person name="Fitz-Gibbon S.T."/>
            <person name="Puiu D."/>
            <person name="Crepeau M."/>
            <person name="Gugger P.F."/>
            <person name="Sherman R."/>
            <person name="Stevens K."/>
            <person name="Langley C.H."/>
            <person name="Pellegrini M."/>
            <person name="Salzberg S.L."/>
        </authorList>
    </citation>
    <scope>NUCLEOTIDE SEQUENCE [LARGE SCALE GENOMIC DNA]</scope>
    <source>
        <strain evidence="1 2">cv. SW786</strain>
    </source>
</reference>
<dbReference type="AlphaFoldDB" id="A0A7N2LU16"/>
<dbReference type="EMBL" id="LRBV02000005">
    <property type="status" value="NOT_ANNOTATED_CDS"/>
    <property type="molecule type" value="Genomic_DNA"/>
</dbReference>
<proteinExistence type="predicted"/>
<organism evidence="1 2">
    <name type="scientific">Quercus lobata</name>
    <name type="common">Valley oak</name>
    <dbReference type="NCBI Taxonomy" id="97700"/>
    <lineage>
        <taxon>Eukaryota</taxon>
        <taxon>Viridiplantae</taxon>
        <taxon>Streptophyta</taxon>
        <taxon>Embryophyta</taxon>
        <taxon>Tracheophyta</taxon>
        <taxon>Spermatophyta</taxon>
        <taxon>Magnoliopsida</taxon>
        <taxon>eudicotyledons</taxon>
        <taxon>Gunneridae</taxon>
        <taxon>Pentapetalae</taxon>
        <taxon>rosids</taxon>
        <taxon>fabids</taxon>
        <taxon>Fagales</taxon>
        <taxon>Fagaceae</taxon>
        <taxon>Quercus</taxon>
    </lineage>
</organism>
<name>A0A7N2LU16_QUELO</name>
<dbReference type="InParanoid" id="A0A7N2LU16"/>
<reference evidence="1" key="2">
    <citation type="submission" date="2021-01" db="UniProtKB">
        <authorList>
            <consortium name="EnsemblPlants"/>
        </authorList>
    </citation>
    <scope>IDENTIFICATION</scope>
</reference>
<sequence length="165" mass="19352">MLPIDPTKKKTCTRHICDGDLVIVYEMHDNMKAVKPGVINNHFKRSINNDRDCIIIIEQKPCVWSLFFRNYNENCLPEAMEIYPTLQGCHRKRLTTIVDYCNGLVCLRYCDEEIALWNPLIRKYKKLSSEPVKKRCTLITRSKDSDAPLHNILALDFAKENFRVY</sequence>
<evidence type="ECO:0000313" key="1">
    <source>
        <dbReference type="EnsemblPlants" id="QL05p086362:mrna"/>
    </source>
</evidence>